<organism evidence="1 2">
    <name type="scientific">Pleurodeles waltl</name>
    <name type="common">Iberian ribbed newt</name>
    <dbReference type="NCBI Taxonomy" id="8319"/>
    <lineage>
        <taxon>Eukaryota</taxon>
        <taxon>Metazoa</taxon>
        <taxon>Chordata</taxon>
        <taxon>Craniata</taxon>
        <taxon>Vertebrata</taxon>
        <taxon>Euteleostomi</taxon>
        <taxon>Amphibia</taxon>
        <taxon>Batrachia</taxon>
        <taxon>Caudata</taxon>
        <taxon>Salamandroidea</taxon>
        <taxon>Salamandridae</taxon>
        <taxon>Pleurodelinae</taxon>
        <taxon>Pleurodeles</taxon>
    </lineage>
</organism>
<accession>A0AAV7L114</accession>
<dbReference type="Proteomes" id="UP001066276">
    <property type="component" value="Chromosome 12"/>
</dbReference>
<name>A0AAV7L114_PLEWA</name>
<sequence>MLQPLCTGGGSSVLLGFLDIVHEGGQIFMVVKQILGLRLEHMLYKSRGRKEQNQDNVNLKTQTSYAISNPESKLLLHTEEPKLGGSMSEKQPVEHITQTFLEVTTFRRSSDQKL</sequence>
<dbReference type="EMBL" id="JANPWB010000016">
    <property type="protein sequence ID" value="KAJ1084697.1"/>
    <property type="molecule type" value="Genomic_DNA"/>
</dbReference>
<comment type="caution">
    <text evidence="1">The sequence shown here is derived from an EMBL/GenBank/DDBJ whole genome shotgun (WGS) entry which is preliminary data.</text>
</comment>
<reference evidence="1" key="1">
    <citation type="journal article" date="2022" name="bioRxiv">
        <title>Sequencing and chromosome-scale assembly of the giantPleurodeles waltlgenome.</title>
        <authorList>
            <person name="Brown T."/>
            <person name="Elewa A."/>
            <person name="Iarovenko S."/>
            <person name="Subramanian E."/>
            <person name="Araus A.J."/>
            <person name="Petzold A."/>
            <person name="Susuki M."/>
            <person name="Suzuki K.-i.T."/>
            <person name="Hayashi T."/>
            <person name="Toyoda A."/>
            <person name="Oliveira C."/>
            <person name="Osipova E."/>
            <person name="Leigh N.D."/>
            <person name="Simon A."/>
            <person name="Yun M.H."/>
        </authorList>
    </citation>
    <scope>NUCLEOTIDE SEQUENCE</scope>
    <source>
        <strain evidence="1">20211129_DDA</strain>
        <tissue evidence="1">Liver</tissue>
    </source>
</reference>
<gene>
    <name evidence="1" type="ORF">NDU88_004843</name>
</gene>
<dbReference type="AlphaFoldDB" id="A0AAV7L114"/>
<evidence type="ECO:0000313" key="1">
    <source>
        <dbReference type="EMBL" id="KAJ1084697.1"/>
    </source>
</evidence>
<evidence type="ECO:0000313" key="2">
    <source>
        <dbReference type="Proteomes" id="UP001066276"/>
    </source>
</evidence>
<protein>
    <submittedName>
        <fullName evidence="1">Uncharacterized protein</fullName>
    </submittedName>
</protein>
<keyword evidence="2" id="KW-1185">Reference proteome</keyword>
<proteinExistence type="predicted"/>